<evidence type="ECO:0000313" key="13">
    <source>
        <dbReference type="EMBL" id="MDI3235991.1"/>
    </source>
</evidence>
<dbReference type="Proteomes" id="UP001243286">
    <property type="component" value="Unassembled WGS sequence"/>
</dbReference>
<dbReference type="NCBIfam" id="TIGR00097">
    <property type="entry name" value="HMP-P_kinase"/>
    <property type="match status" value="1"/>
</dbReference>
<proteinExistence type="inferred from homology"/>
<comment type="pathway">
    <text evidence="9">Cofactor biosynthesis; thiamine diphosphate biosynthesis; 4-amino-2-methyl-5-diphosphomethylpyrimidine from 5-amino-1-(5-phospho-D-ribosyl)imidazole: step 2/3.</text>
</comment>
<comment type="catalytic activity">
    <reaction evidence="1">
        <text>4-amino-5-hydroxymethyl-2-methylpyrimidine + ATP = 4-amino-2-methyl-5-(phosphooxymethyl)pyrimidine + ADP + H(+)</text>
        <dbReference type="Rhea" id="RHEA:23096"/>
        <dbReference type="ChEBI" id="CHEBI:15378"/>
        <dbReference type="ChEBI" id="CHEBI:16892"/>
        <dbReference type="ChEBI" id="CHEBI:30616"/>
        <dbReference type="ChEBI" id="CHEBI:58354"/>
        <dbReference type="ChEBI" id="CHEBI:456216"/>
        <dbReference type="EC" id="2.7.1.49"/>
    </reaction>
</comment>
<comment type="pathway">
    <text evidence="3">Cofactor biosynthesis; thiamine diphosphate biosynthesis; 4-amino-2-methyl-5-diphosphomethylpyrimidine from 5-amino-1-(5-phospho-D-ribosyl)imidazole: step 3/3.</text>
</comment>
<dbReference type="EC" id="2.7.4.7" evidence="6"/>
<protein>
    <recommendedName>
        <fullName evidence="7">Hydroxymethylpyrimidine/phosphomethylpyrimidine kinase</fullName>
        <ecNumber evidence="5">2.7.1.49</ecNumber>
        <ecNumber evidence="6">2.7.4.7</ecNumber>
    </recommendedName>
    <alternativeName>
        <fullName evidence="10">Hydroxymethylpyrimidine kinase</fullName>
    </alternativeName>
    <alternativeName>
        <fullName evidence="11">Hydroxymethylpyrimidine phosphate kinase</fullName>
    </alternativeName>
</protein>
<dbReference type="CDD" id="cd01169">
    <property type="entry name" value="HMPP_kinase"/>
    <property type="match status" value="1"/>
</dbReference>
<comment type="caution">
    <text evidence="13">The sequence shown here is derived from an EMBL/GenBank/DDBJ whole genome shotgun (WGS) entry which is preliminary data.</text>
</comment>
<evidence type="ECO:0000256" key="11">
    <source>
        <dbReference type="ARBA" id="ARBA00043176"/>
    </source>
</evidence>
<reference evidence="13 14" key="1">
    <citation type="submission" date="2023-04" db="EMBL/GenBank/DDBJ databases">
        <title>Antarctic isolates genomes.</title>
        <authorList>
            <person name="Dimov S.G."/>
        </authorList>
    </citation>
    <scope>NUCLEOTIDE SEQUENCE [LARGE SCALE GENOMIC DNA]</scope>
    <source>
        <strain evidence="13 14">AL19</strain>
    </source>
</reference>
<dbReference type="RefSeq" id="WP_014969545.1">
    <property type="nucleotide sequence ID" value="NZ_JASBQV010000026.1"/>
</dbReference>
<feature type="domain" description="Pyridoxamine kinase/Phosphomethylpyrimidine kinase" evidence="12">
    <location>
        <begin position="11"/>
        <end position="254"/>
    </location>
</feature>
<evidence type="ECO:0000256" key="3">
    <source>
        <dbReference type="ARBA" id="ARBA00004769"/>
    </source>
</evidence>
<evidence type="ECO:0000256" key="5">
    <source>
        <dbReference type="ARBA" id="ARBA00012135"/>
    </source>
</evidence>
<dbReference type="InterPro" id="IPR004399">
    <property type="entry name" value="HMP/HMP-P_kinase_dom"/>
</dbReference>
<dbReference type="InterPro" id="IPR013749">
    <property type="entry name" value="PM/HMP-P_kinase-1"/>
</dbReference>
<name>A0ABT6R6R9_9BACL</name>
<keyword evidence="13" id="KW-0808">Transferase</keyword>
<dbReference type="EMBL" id="JASBQV010000026">
    <property type="protein sequence ID" value="MDI3235991.1"/>
    <property type="molecule type" value="Genomic_DNA"/>
</dbReference>
<evidence type="ECO:0000259" key="12">
    <source>
        <dbReference type="Pfam" id="PF08543"/>
    </source>
</evidence>
<evidence type="ECO:0000256" key="6">
    <source>
        <dbReference type="ARBA" id="ARBA00012963"/>
    </source>
</evidence>
<dbReference type="PANTHER" id="PTHR20858">
    <property type="entry name" value="PHOSPHOMETHYLPYRIMIDINE KINASE"/>
    <property type="match status" value="1"/>
</dbReference>
<sequence length="269" mass="29118">MKHVLTIAGSDSSGGAGIQADLKTFSALGVYGMSVLTAVTAQNTLGVQAVEDVSPRLVEAQLTSIFSDIRVDAVKIGMVSNQETIQIIAKQLKQCDAPIILDPVMVAKGGHGLLRKDAEQALLEHLLPLATLVTPNIPEIERMIGRTVQSLSDMEQATVELAKRPGGAILLKGGHLEGQQAIDLLYTQGNHYVYEQKRLTRQHTHGTGCTLSAAIAARLAQGDSLYDSIMYAKQYVTEAIRHGFALGHGIGPTHHFYELWRENHVTDYS</sequence>
<evidence type="ECO:0000256" key="10">
    <source>
        <dbReference type="ARBA" id="ARBA00042102"/>
    </source>
</evidence>
<evidence type="ECO:0000256" key="1">
    <source>
        <dbReference type="ARBA" id="ARBA00000151"/>
    </source>
</evidence>
<dbReference type="SUPFAM" id="SSF53613">
    <property type="entry name" value="Ribokinase-like"/>
    <property type="match status" value="1"/>
</dbReference>
<keyword evidence="8" id="KW-0784">Thiamine biosynthesis</keyword>
<organism evidence="13 14">
    <name type="scientific">Exiguobacterium antarcticum</name>
    <dbReference type="NCBI Taxonomy" id="132920"/>
    <lineage>
        <taxon>Bacteria</taxon>
        <taxon>Bacillati</taxon>
        <taxon>Bacillota</taxon>
        <taxon>Bacilli</taxon>
        <taxon>Bacillales</taxon>
        <taxon>Bacillales Family XII. Incertae Sedis</taxon>
        <taxon>Exiguobacterium</taxon>
    </lineage>
</organism>
<dbReference type="GO" id="GO:0008972">
    <property type="term" value="F:phosphomethylpyrimidine kinase activity"/>
    <property type="evidence" value="ECO:0007669"/>
    <property type="project" value="UniProtKB-EC"/>
</dbReference>
<evidence type="ECO:0000256" key="7">
    <source>
        <dbReference type="ARBA" id="ARBA00019161"/>
    </source>
</evidence>
<dbReference type="GO" id="GO:0008902">
    <property type="term" value="F:hydroxymethylpyrimidine kinase activity"/>
    <property type="evidence" value="ECO:0007669"/>
    <property type="project" value="UniProtKB-EC"/>
</dbReference>
<accession>A0ABT6R6R9</accession>
<evidence type="ECO:0000256" key="9">
    <source>
        <dbReference type="ARBA" id="ARBA00037917"/>
    </source>
</evidence>
<comment type="similarity">
    <text evidence="4">Belongs to the ThiD family.</text>
</comment>
<evidence type="ECO:0000256" key="2">
    <source>
        <dbReference type="ARBA" id="ARBA00000565"/>
    </source>
</evidence>
<keyword evidence="14" id="KW-1185">Reference proteome</keyword>
<dbReference type="PANTHER" id="PTHR20858:SF17">
    <property type="entry name" value="HYDROXYMETHYLPYRIMIDINE_PHOSPHOMETHYLPYRIMIDINE KINASE THI20-RELATED"/>
    <property type="match status" value="1"/>
</dbReference>
<dbReference type="InterPro" id="IPR029056">
    <property type="entry name" value="Ribokinase-like"/>
</dbReference>
<dbReference type="Gene3D" id="3.40.1190.20">
    <property type="match status" value="1"/>
</dbReference>
<evidence type="ECO:0000256" key="8">
    <source>
        <dbReference type="ARBA" id="ARBA00022977"/>
    </source>
</evidence>
<evidence type="ECO:0000256" key="4">
    <source>
        <dbReference type="ARBA" id="ARBA00009879"/>
    </source>
</evidence>
<comment type="catalytic activity">
    <reaction evidence="2">
        <text>4-amino-2-methyl-5-(phosphooxymethyl)pyrimidine + ATP = 4-amino-2-methyl-5-(diphosphooxymethyl)pyrimidine + ADP</text>
        <dbReference type="Rhea" id="RHEA:19893"/>
        <dbReference type="ChEBI" id="CHEBI:30616"/>
        <dbReference type="ChEBI" id="CHEBI:57841"/>
        <dbReference type="ChEBI" id="CHEBI:58354"/>
        <dbReference type="ChEBI" id="CHEBI:456216"/>
        <dbReference type="EC" id="2.7.4.7"/>
    </reaction>
</comment>
<keyword evidence="13" id="KW-0418">Kinase</keyword>
<dbReference type="EC" id="2.7.1.49" evidence="5"/>
<evidence type="ECO:0000313" key="14">
    <source>
        <dbReference type="Proteomes" id="UP001243286"/>
    </source>
</evidence>
<dbReference type="Pfam" id="PF08543">
    <property type="entry name" value="Phos_pyr_kin"/>
    <property type="match status" value="1"/>
</dbReference>
<gene>
    <name evidence="13" type="primary">thiD</name>
    <name evidence="13" type="ORF">QK289_13320</name>
</gene>